<keyword evidence="3" id="KW-0813">Transport</keyword>
<dbReference type="Pfam" id="PF02932">
    <property type="entry name" value="Neur_chan_memb"/>
    <property type="match status" value="1"/>
</dbReference>
<dbReference type="PRINTS" id="PR00253">
    <property type="entry name" value="GABAARECEPTR"/>
</dbReference>
<dbReference type="STRING" id="36087.A0A077Z8R2"/>
<dbReference type="Gene3D" id="2.70.170.10">
    <property type="entry name" value="Neurotransmitter-gated ion-channel ligand-binding domain"/>
    <property type="match status" value="1"/>
</dbReference>
<feature type="transmembrane region" description="Helical" evidence="11">
    <location>
        <begin position="199"/>
        <end position="216"/>
    </location>
</feature>
<evidence type="ECO:0000256" key="3">
    <source>
        <dbReference type="ARBA" id="ARBA00022448"/>
    </source>
</evidence>
<dbReference type="AlphaFoldDB" id="A0A077Z8R2"/>
<dbReference type="InterPro" id="IPR006029">
    <property type="entry name" value="Neurotrans-gated_channel_TM"/>
</dbReference>
<keyword evidence="10" id="KW-0407">Ion channel</keyword>
<dbReference type="SUPFAM" id="SSF90112">
    <property type="entry name" value="Neurotransmitter-gated ion-channel transmembrane pore"/>
    <property type="match status" value="1"/>
</dbReference>
<dbReference type="EMBL" id="HG806004">
    <property type="protein sequence ID" value="CDW56043.1"/>
    <property type="molecule type" value="Genomic_DNA"/>
</dbReference>
<dbReference type="PANTHER" id="PTHR18945">
    <property type="entry name" value="NEUROTRANSMITTER GATED ION CHANNEL"/>
    <property type="match status" value="1"/>
</dbReference>
<keyword evidence="6" id="KW-0732">Signal</keyword>
<sequence length="363" mass="41726">MNLISISSIDESQMRFTAELYYHEYWRDRRLQFNRTWFGNRSTVDLPGDAPRRLWIPDTCFNNALESKGPEVGSVSHREHTKLQEDGTVFYSRRYPFDQQACGLELSSYGYTVHDVVYEWAVNENQIELDEISLPDFYAKSYLFSVKNNTYTAGEFNVAKFCVILKRRSGFCFLNLFIPATAVVTSSWISLWMEDETQFSDMFAIILAIIFLSFSFNAVMPKVSYIKARRGGVMDLYLGACFIFAFLSLSKLIVVKLLHRQIKKRKQSTVGNMVNSTIRANNAAGDNADSTQQSSRRPPIDLETLIHFSLFHPFLRRTTHDCFWKGAKIFHVSSQVILPVAFGTFGFFYFAIFSNVNMSSTTC</sequence>
<evidence type="ECO:0000256" key="8">
    <source>
        <dbReference type="ARBA" id="ARBA00023065"/>
    </source>
</evidence>
<dbReference type="Gene3D" id="1.20.58.390">
    <property type="entry name" value="Neurotransmitter-gated ion-channel transmembrane domain"/>
    <property type="match status" value="1"/>
</dbReference>
<evidence type="ECO:0000313" key="15">
    <source>
        <dbReference type="Proteomes" id="UP000030665"/>
    </source>
</evidence>
<feature type="domain" description="Neurotransmitter-gated ion-channel transmembrane" evidence="13">
    <location>
        <begin position="177"/>
        <end position="282"/>
    </location>
</feature>
<accession>A0A077Z8R2</accession>
<proteinExistence type="predicted"/>
<keyword evidence="5 11" id="KW-0812">Transmembrane</keyword>
<dbReference type="GO" id="GO:0005886">
    <property type="term" value="C:plasma membrane"/>
    <property type="evidence" value="ECO:0007669"/>
    <property type="project" value="UniProtKB-SubCell"/>
</dbReference>
<dbReference type="Proteomes" id="UP000030665">
    <property type="component" value="Unassembled WGS sequence"/>
</dbReference>
<name>A0A077Z8R2_TRITR</name>
<dbReference type="InterPro" id="IPR006028">
    <property type="entry name" value="GABAA/Glycine_rcpt"/>
</dbReference>
<keyword evidence="8" id="KW-0406">Ion transport</keyword>
<feature type="transmembrane region" description="Helical" evidence="11">
    <location>
        <begin position="336"/>
        <end position="356"/>
    </location>
</feature>
<evidence type="ECO:0000256" key="4">
    <source>
        <dbReference type="ARBA" id="ARBA00022475"/>
    </source>
</evidence>
<evidence type="ECO:0000259" key="12">
    <source>
        <dbReference type="Pfam" id="PF02931"/>
    </source>
</evidence>
<dbReference type="GO" id="GO:0005230">
    <property type="term" value="F:extracellular ligand-gated monoatomic ion channel activity"/>
    <property type="evidence" value="ECO:0007669"/>
    <property type="project" value="InterPro"/>
</dbReference>
<dbReference type="InterPro" id="IPR036719">
    <property type="entry name" value="Neuro-gated_channel_TM_sf"/>
</dbReference>
<keyword evidence="15" id="KW-1185">Reference proteome</keyword>
<dbReference type="InterPro" id="IPR038050">
    <property type="entry name" value="Neuro_actylchol_rec"/>
</dbReference>
<dbReference type="OrthoDB" id="8890589at2759"/>
<evidence type="ECO:0000256" key="11">
    <source>
        <dbReference type="SAM" id="Phobius"/>
    </source>
</evidence>
<keyword evidence="7 11" id="KW-1133">Transmembrane helix</keyword>
<evidence type="ECO:0000313" key="14">
    <source>
        <dbReference type="EMBL" id="CDW56043.1"/>
    </source>
</evidence>
<evidence type="ECO:0000256" key="9">
    <source>
        <dbReference type="ARBA" id="ARBA00023136"/>
    </source>
</evidence>
<feature type="domain" description="Neurotransmitter-gated ion-channel ligand-binding" evidence="12">
    <location>
        <begin position="1"/>
        <end position="168"/>
    </location>
</feature>
<protein>
    <submittedName>
        <fullName evidence="14">Neur chan LBD domain containing protein</fullName>
    </submittedName>
</protein>
<dbReference type="SUPFAM" id="SSF63712">
    <property type="entry name" value="Nicotinic receptor ligand binding domain-like"/>
    <property type="match status" value="1"/>
</dbReference>
<evidence type="ECO:0000256" key="2">
    <source>
        <dbReference type="ARBA" id="ARBA00004236"/>
    </source>
</evidence>
<dbReference type="GO" id="GO:0004888">
    <property type="term" value="F:transmembrane signaling receptor activity"/>
    <property type="evidence" value="ECO:0007669"/>
    <property type="project" value="InterPro"/>
</dbReference>
<evidence type="ECO:0000256" key="5">
    <source>
        <dbReference type="ARBA" id="ARBA00022692"/>
    </source>
</evidence>
<evidence type="ECO:0000256" key="7">
    <source>
        <dbReference type="ARBA" id="ARBA00022989"/>
    </source>
</evidence>
<keyword evidence="4" id="KW-1003">Cell membrane</keyword>
<evidence type="ECO:0000256" key="6">
    <source>
        <dbReference type="ARBA" id="ARBA00022729"/>
    </source>
</evidence>
<evidence type="ECO:0000256" key="10">
    <source>
        <dbReference type="ARBA" id="ARBA00023303"/>
    </source>
</evidence>
<organism evidence="14 15">
    <name type="scientific">Trichuris trichiura</name>
    <name type="common">Whipworm</name>
    <name type="synonym">Trichocephalus trichiurus</name>
    <dbReference type="NCBI Taxonomy" id="36087"/>
    <lineage>
        <taxon>Eukaryota</taxon>
        <taxon>Metazoa</taxon>
        <taxon>Ecdysozoa</taxon>
        <taxon>Nematoda</taxon>
        <taxon>Enoplea</taxon>
        <taxon>Dorylaimia</taxon>
        <taxon>Trichinellida</taxon>
        <taxon>Trichuridae</taxon>
        <taxon>Trichuris</taxon>
    </lineage>
</organism>
<evidence type="ECO:0000259" key="13">
    <source>
        <dbReference type="Pfam" id="PF02932"/>
    </source>
</evidence>
<comment type="subcellular location">
    <subcellularLocation>
        <location evidence="2">Cell membrane</location>
    </subcellularLocation>
    <subcellularLocation>
        <location evidence="1">Membrane</location>
        <topology evidence="1">Multi-pass membrane protein</topology>
    </subcellularLocation>
</comment>
<feature type="transmembrane region" description="Helical" evidence="11">
    <location>
        <begin position="173"/>
        <end position="192"/>
    </location>
</feature>
<feature type="transmembrane region" description="Helical" evidence="11">
    <location>
        <begin position="236"/>
        <end position="258"/>
    </location>
</feature>
<dbReference type="InterPro" id="IPR006202">
    <property type="entry name" value="Neur_chan_lig-bd"/>
</dbReference>
<keyword evidence="9 11" id="KW-0472">Membrane</keyword>
<reference evidence="14" key="1">
    <citation type="submission" date="2014-01" db="EMBL/GenBank/DDBJ databases">
        <authorList>
            <person name="Aslett M."/>
        </authorList>
    </citation>
    <scope>NUCLEOTIDE SEQUENCE</scope>
</reference>
<reference evidence="14" key="2">
    <citation type="submission" date="2014-03" db="EMBL/GenBank/DDBJ databases">
        <title>The whipworm genome and dual-species transcriptomics of an intimate host-pathogen interaction.</title>
        <authorList>
            <person name="Foth B.J."/>
            <person name="Tsai I.J."/>
            <person name="Reid A.J."/>
            <person name="Bancroft A.J."/>
            <person name="Nichol S."/>
            <person name="Tracey A."/>
            <person name="Holroyd N."/>
            <person name="Cotton J.A."/>
            <person name="Stanley E.J."/>
            <person name="Zarowiecki M."/>
            <person name="Liu J.Z."/>
            <person name="Huckvale T."/>
            <person name="Cooper P.J."/>
            <person name="Grencis R.K."/>
            <person name="Berriman M."/>
        </authorList>
    </citation>
    <scope>NUCLEOTIDE SEQUENCE [LARGE SCALE GENOMIC DNA]</scope>
</reference>
<dbReference type="Pfam" id="PF02931">
    <property type="entry name" value="Neur_chan_LBD"/>
    <property type="match status" value="1"/>
</dbReference>
<evidence type="ECO:0000256" key="1">
    <source>
        <dbReference type="ARBA" id="ARBA00004141"/>
    </source>
</evidence>
<dbReference type="InterPro" id="IPR006201">
    <property type="entry name" value="Neur_channel"/>
</dbReference>
<gene>
    <name evidence="14" type="ORF">TTRE_0000431701</name>
</gene>
<dbReference type="InterPro" id="IPR036734">
    <property type="entry name" value="Neur_chan_lig-bd_sf"/>
</dbReference>